<proteinExistence type="evidence at transcript level"/>
<protein>
    <submittedName>
        <fullName evidence="1">Uncharacterized protein</fullName>
    </submittedName>
</protein>
<reference evidence="1" key="2">
    <citation type="book" date="2010" name="PROCEEDINGS OF 13TH INTERNATIONAL CONFERENCE ON HARMFUL ALGAE" publisher="International Society For The Study of Harmful Algae" city="Hong Kong, China">
        <title>Dinoflagellate meta-transcriptomics enabled by spliced leader.</title>
        <editorList>
            <person name="Unknown A."/>
        </editorList>
        <authorList>
            <person name="Lin S."/>
            <person name="Zhang H."/>
        </authorList>
    </citation>
    <scope>NUCLEOTIDE SEQUENCE</scope>
    <source>
        <strain evidence="1">CCMP1831</strain>
    </source>
</reference>
<reference evidence="1" key="1">
    <citation type="submission" date="2008-12" db="EMBL/GenBank/DDBJ databases">
        <authorList>
            <person name="Zhang H."/>
            <person name="Lin S."/>
        </authorList>
    </citation>
    <scope>NUCLEOTIDE SEQUENCE</scope>
    <source>
        <strain evidence="1">CCMP1831</strain>
    </source>
</reference>
<evidence type="ECO:0000313" key="1">
    <source>
        <dbReference type="EMBL" id="ACU45033.1"/>
    </source>
</evidence>
<feature type="non-terminal residue" evidence="1">
    <location>
        <position position="1"/>
    </location>
</feature>
<sequence length="129" mass="14265">QDSRLVEELSRAEVDLSNLMAQYQAREELRLARIGGNISLLTAAVQLAKNVNLPRWEFEADAQSCARAESSSTTQLENVCDLPTLLDRKRSAGSGSKIASTAPAYPSAHRRETFVACDRRVHFEDDMVA</sequence>
<dbReference type="AlphaFoldDB" id="E8Z6F3"/>
<organism evidence="1">
    <name type="scientific">Pfiesteria piscicida</name>
    <name type="common">Phantom dinoflagellate</name>
    <dbReference type="NCBI Taxonomy" id="71001"/>
    <lineage>
        <taxon>Eukaryota</taxon>
        <taxon>Sar</taxon>
        <taxon>Alveolata</taxon>
        <taxon>Dinophyceae</taxon>
        <taxon>Peridiniales</taxon>
        <taxon>Pfiesteriaceae</taxon>
        <taxon>Pfiesteria</taxon>
    </lineage>
</organism>
<dbReference type="EMBL" id="FJ599981">
    <property type="protein sequence ID" value="ACU45033.1"/>
    <property type="molecule type" value="mRNA"/>
</dbReference>
<accession>E8Z6F3</accession>
<name>E8Z6F3_PFIPI</name>